<feature type="transmembrane region" description="Helical" evidence="1">
    <location>
        <begin position="40"/>
        <end position="63"/>
    </location>
</feature>
<name>A0A919XD01_9BACI</name>
<feature type="transmembrane region" description="Helical" evidence="1">
    <location>
        <begin position="69"/>
        <end position="91"/>
    </location>
</feature>
<dbReference type="Proteomes" id="UP000676917">
    <property type="component" value="Unassembled WGS sequence"/>
</dbReference>
<keyword evidence="1" id="KW-0472">Membrane</keyword>
<keyword evidence="1" id="KW-1133">Transmembrane helix</keyword>
<protein>
    <submittedName>
        <fullName evidence="2">Uncharacterized protein</fullName>
    </submittedName>
</protein>
<dbReference type="EMBL" id="BORP01000006">
    <property type="protein sequence ID" value="GIO28370.1"/>
    <property type="molecule type" value="Genomic_DNA"/>
</dbReference>
<evidence type="ECO:0000256" key="1">
    <source>
        <dbReference type="SAM" id="Phobius"/>
    </source>
</evidence>
<gene>
    <name evidence="2" type="ORF">J43TS3_29810</name>
</gene>
<keyword evidence="1" id="KW-0812">Transmembrane</keyword>
<keyword evidence="3" id="KW-1185">Reference proteome</keyword>
<evidence type="ECO:0000313" key="2">
    <source>
        <dbReference type="EMBL" id="GIO28370.1"/>
    </source>
</evidence>
<accession>A0A919XD01</accession>
<organism evidence="2 3">
    <name type="scientific">Ornithinibacillus bavariensis</name>
    <dbReference type="NCBI Taxonomy" id="545502"/>
    <lineage>
        <taxon>Bacteria</taxon>
        <taxon>Bacillati</taxon>
        <taxon>Bacillota</taxon>
        <taxon>Bacilli</taxon>
        <taxon>Bacillales</taxon>
        <taxon>Bacillaceae</taxon>
        <taxon>Ornithinibacillus</taxon>
    </lineage>
</organism>
<comment type="caution">
    <text evidence="2">The sequence shown here is derived from an EMBL/GenBank/DDBJ whole genome shotgun (WGS) entry which is preliminary data.</text>
</comment>
<evidence type="ECO:0000313" key="3">
    <source>
        <dbReference type="Proteomes" id="UP000676917"/>
    </source>
</evidence>
<dbReference type="AlphaFoldDB" id="A0A919XD01"/>
<proteinExistence type="predicted"/>
<reference evidence="2" key="1">
    <citation type="submission" date="2021-03" db="EMBL/GenBank/DDBJ databases">
        <title>Antimicrobial resistance genes in bacteria isolated from Japanese honey, and their potential for conferring macrolide and lincosamide resistance in the American foulbrood pathogen Paenibacillus larvae.</title>
        <authorList>
            <person name="Okamoto M."/>
            <person name="Kumagai M."/>
            <person name="Kanamori H."/>
            <person name="Takamatsu D."/>
        </authorList>
    </citation>
    <scope>NUCLEOTIDE SEQUENCE</scope>
    <source>
        <strain evidence="2">J43TS3</strain>
    </source>
</reference>
<sequence length="111" mass="12551">MLLGIYLVTFLIGYKYKEKLIMKLAITEGNDGVRRPAKFLLYYSLGVLFIGIIGAVVVNIVIYHGGAKIIVFGFFYVLSYYLFAVSPAFLVKPTKALEMGAITEEHYNEYH</sequence>